<feature type="region of interest" description="Disordered" evidence="1">
    <location>
        <begin position="796"/>
        <end position="821"/>
    </location>
</feature>
<organism evidence="3 4">
    <name type="scientific">Plectosphaerella cucumerina</name>
    <dbReference type="NCBI Taxonomy" id="40658"/>
    <lineage>
        <taxon>Eukaryota</taxon>
        <taxon>Fungi</taxon>
        <taxon>Dikarya</taxon>
        <taxon>Ascomycota</taxon>
        <taxon>Pezizomycotina</taxon>
        <taxon>Sordariomycetes</taxon>
        <taxon>Hypocreomycetidae</taxon>
        <taxon>Glomerellales</taxon>
        <taxon>Plectosphaerellaceae</taxon>
        <taxon>Plectosphaerella</taxon>
    </lineage>
</organism>
<keyword evidence="4" id="KW-1185">Reference proteome</keyword>
<dbReference type="Proteomes" id="UP000813385">
    <property type="component" value="Unassembled WGS sequence"/>
</dbReference>
<evidence type="ECO:0000259" key="2">
    <source>
        <dbReference type="Pfam" id="PF19050"/>
    </source>
</evidence>
<dbReference type="AlphaFoldDB" id="A0A8K0X1Y5"/>
<dbReference type="EMBL" id="JAGPXD010000004">
    <property type="protein sequence ID" value="KAH7359179.1"/>
    <property type="molecule type" value="Genomic_DNA"/>
</dbReference>
<feature type="region of interest" description="Disordered" evidence="1">
    <location>
        <begin position="1"/>
        <end position="51"/>
    </location>
</feature>
<feature type="domain" description="PhoD-like phosphatase" evidence="2">
    <location>
        <begin position="239"/>
        <end position="403"/>
    </location>
</feature>
<dbReference type="OrthoDB" id="9999821at2759"/>
<feature type="region of interest" description="Disordered" evidence="1">
    <location>
        <begin position="166"/>
        <end position="188"/>
    </location>
</feature>
<comment type="caution">
    <text evidence="3">The sequence shown here is derived from an EMBL/GenBank/DDBJ whole genome shotgun (WGS) entry which is preliminary data.</text>
</comment>
<feature type="compositionally biased region" description="Basic and acidic residues" evidence="1">
    <location>
        <begin position="1"/>
        <end position="12"/>
    </location>
</feature>
<dbReference type="InterPro" id="IPR038607">
    <property type="entry name" value="PhoD-like_sf"/>
</dbReference>
<name>A0A8K0X1Y5_9PEZI</name>
<proteinExistence type="predicted"/>
<reference evidence="3" key="1">
    <citation type="journal article" date="2021" name="Nat. Commun.">
        <title>Genetic determinants of endophytism in the Arabidopsis root mycobiome.</title>
        <authorList>
            <person name="Mesny F."/>
            <person name="Miyauchi S."/>
            <person name="Thiergart T."/>
            <person name="Pickel B."/>
            <person name="Atanasova L."/>
            <person name="Karlsson M."/>
            <person name="Huettel B."/>
            <person name="Barry K.W."/>
            <person name="Haridas S."/>
            <person name="Chen C."/>
            <person name="Bauer D."/>
            <person name="Andreopoulos W."/>
            <person name="Pangilinan J."/>
            <person name="LaButti K."/>
            <person name="Riley R."/>
            <person name="Lipzen A."/>
            <person name="Clum A."/>
            <person name="Drula E."/>
            <person name="Henrissat B."/>
            <person name="Kohler A."/>
            <person name="Grigoriev I.V."/>
            <person name="Martin F.M."/>
            <person name="Hacquard S."/>
        </authorList>
    </citation>
    <scope>NUCLEOTIDE SEQUENCE</scope>
    <source>
        <strain evidence="3">MPI-CAGE-AT-0016</strain>
    </source>
</reference>
<feature type="domain" description="PhoD-like phosphatase" evidence="2">
    <location>
        <begin position="465"/>
        <end position="536"/>
    </location>
</feature>
<dbReference type="GO" id="GO:0016020">
    <property type="term" value="C:membrane"/>
    <property type="evidence" value="ECO:0007669"/>
    <property type="project" value="TreeGrafter"/>
</dbReference>
<feature type="domain" description="PhoD-like phosphatase" evidence="2">
    <location>
        <begin position="550"/>
        <end position="709"/>
    </location>
</feature>
<accession>A0A8K0X1Y5</accession>
<gene>
    <name evidence="3" type="ORF">B0T11DRAFT_112980</name>
</gene>
<feature type="region of interest" description="Disordered" evidence="1">
    <location>
        <begin position="741"/>
        <end position="767"/>
    </location>
</feature>
<dbReference type="InterPro" id="IPR018946">
    <property type="entry name" value="PhoD-like_MPP"/>
</dbReference>
<protein>
    <recommendedName>
        <fullName evidence="2">PhoD-like phosphatase domain-containing protein</fullName>
    </recommendedName>
</protein>
<dbReference type="PANTHER" id="PTHR46689">
    <property type="entry name" value="MEMBRANE PROTEIN, PUTATIVE-RELATED"/>
    <property type="match status" value="1"/>
</dbReference>
<dbReference type="InterPro" id="IPR043904">
    <property type="entry name" value="PhoD_2-like"/>
</dbReference>
<sequence>MSSNAEKLDDVARNPYASSNRWRHQESSAYRGYAAQHAQPRDPQEKGTTNDLAEFLNRDRVEPETAPDADQRAANFKPIMIGAAEADHQVEPRADAHTDGIAQDAPSDGKDIVCGPLLNYRKMNSNTWFGSALLVIKGGGKTQPHRPFMMLREVPVDDGRTYAEHQTATNGHTNGDAPLTGAADPDEGATRVEGQCLYSDPRNTFWAFDIVADIREHESQWEYWFPNMRFTTTPKKPQRNTFFVPSIHESMRIMFHSCNGFSVGTDEDEWCGPALWNDVVRRHAQIPFHVMVGGGDQIYNDGIRVDGPLRAWTNISNPKKRRHYPFPEKLRQACDDYYLKNYIKWYSTGAFAEMNGQIPQVNIWDDHDIIDGFGSYVDEFMRCDVFRGIGGTAHKYYMLFQHHLPPPPSTYTTDHGESLEGPGQGEDPNQLMDAYVAPSKTDDCYIVGSKHGPYVAEHSHNIYCRLGARVAMAGIDARTERTRHQVNYPETYDQIFSRVDQELQAAGESDQPIKHLILLLGIPIAYPRLTWLENVFRSPLMGPVKLLNRRFGFAGGLFNQFDGSIDLLDDLDDHYTARTHKKERAALVERLQDLAAKHSVRVTILGGDVHLAALGRFYSNPKLHIAAEEDHRYMANVVSSAITNKPPPAAVANLLARRNKIHHLNHDTDETLLTFFDKDPGDSSKTAGFNKVTMPSRNFAILTENSPNNPATLNGDANGAANGHVPEEAQAQSFIGKSGHDYLHKGEVDAGTPHKAASTAHGRNNDGSLDICIRVEIDQHNPEGKTDAYGLTVPTLTYKQPAPGPAPFPPEERSHHSRRTT</sequence>
<dbReference type="Gene3D" id="3.60.21.70">
    <property type="entry name" value="PhoD-like phosphatase"/>
    <property type="match status" value="1"/>
</dbReference>
<dbReference type="PANTHER" id="PTHR46689:SF3">
    <property type="entry name" value="PHOD-LIKE PHOSPHATASE DOMAIN-CONTAINING PROTEIN"/>
    <property type="match status" value="1"/>
</dbReference>
<dbReference type="CDD" id="cd07389">
    <property type="entry name" value="MPP_PhoD"/>
    <property type="match status" value="1"/>
</dbReference>
<evidence type="ECO:0000313" key="4">
    <source>
        <dbReference type="Proteomes" id="UP000813385"/>
    </source>
</evidence>
<evidence type="ECO:0000256" key="1">
    <source>
        <dbReference type="SAM" id="MobiDB-lite"/>
    </source>
</evidence>
<dbReference type="Pfam" id="PF19050">
    <property type="entry name" value="PhoD_2"/>
    <property type="match status" value="3"/>
</dbReference>
<evidence type="ECO:0000313" key="3">
    <source>
        <dbReference type="EMBL" id="KAH7359179.1"/>
    </source>
</evidence>